<dbReference type="Gene3D" id="2.60.40.3650">
    <property type="match status" value="1"/>
</dbReference>
<dbReference type="AlphaFoldDB" id="A0A437R1H6"/>
<accession>A0A437R1H6</accession>
<proteinExistence type="predicted"/>
<reference evidence="3 4" key="1">
    <citation type="submission" date="2019-01" db="EMBL/GenBank/DDBJ databases">
        <authorList>
            <person name="Chen W.-M."/>
        </authorList>
    </citation>
    <scope>NUCLEOTIDE SEQUENCE [LARGE SCALE GENOMIC DNA]</scope>
    <source>
        <strain evidence="3 4">KYPC3</strain>
    </source>
</reference>
<evidence type="ECO:0000313" key="3">
    <source>
        <dbReference type="EMBL" id="RVU40656.1"/>
    </source>
</evidence>
<gene>
    <name evidence="3" type="ORF">EOE67_05265</name>
</gene>
<dbReference type="InterPro" id="IPR036034">
    <property type="entry name" value="PDZ_sf"/>
</dbReference>
<dbReference type="Proteomes" id="UP000283077">
    <property type="component" value="Unassembled WGS sequence"/>
</dbReference>
<dbReference type="InterPro" id="IPR007963">
    <property type="entry name" value="Peptidase_M61_catalytic"/>
</dbReference>
<protein>
    <submittedName>
        <fullName evidence="3">M61 family peptidase</fullName>
    </submittedName>
</protein>
<evidence type="ECO:0000313" key="4">
    <source>
        <dbReference type="Proteomes" id="UP000283077"/>
    </source>
</evidence>
<organism evidence="3 4">
    <name type="scientific">Rheinheimera riviphila</name>
    <dbReference type="NCBI Taxonomy" id="1834037"/>
    <lineage>
        <taxon>Bacteria</taxon>
        <taxon>Pseudomonadati</taxon>
        <taxon>Pseudomonadota</taxon>
        <taxon>Gammaproteobacteria</taxon>
        <taxon>Chromatiales</taxon>
        <taxon>Chromatiaceae</taxon>
        <taxon>Rheinheimera</taxon>
    </lineage>
</organism>
<dbReference type="InterPro" id="IPR027268">
    <property type="entry name" value="Peptidase_M4/M1_CTD_sf"/>
</dbReference>
<feature type="domain" description="Peptidase M61 N-terminal" evidence="2">
    <location>
        <begin position="12"/>
        <end position="176"/>
    </location>
</feature>
<comment type="caution">
    <text evidence="3">The sequence shown here is derived from an EMBL/GenBank/DDBJ whole genome shotgun (WGS) entry which is preliminary data.</text>
</comment>
<dbReference type="Pfam" id="PF17899">
    <property type="entry name" value="Peptidase_M61_N"/>
    <property type="match status" value="1"/>
</dbReference>
<evidence type="ECO:0000259" key="2">
    <source>
        <dbReference type="Pfam" id="PF17899"/>
    </source>
</evidence>
<dbReference type="InterPro" id="IPR040756">
    <property type="entry name" value="Peptidase_M61_N"/>
</dbReference>
<dbReference type="Gene3D" id="2.30.42.10">
    <property type="match status" value="1"/>
</dbReference>
<dbReference type="Gene3D" id="1.10.390.10">
    <property type="entry name" value="Neutral Protease Domain 2"/>
    <property type="match status" value="1"/>
</dbReference>
<dbReference type="OrthoDB" id="9778516at2"/>
<evidence type="ECO:0000259" key="1">
    <source>
        <dbReference type="Pfam" id="PF05299"/>
    </source>
</evidence>
<dbReference type="Pfam" id="PF05299">
    <property type="entry name" value="Peptidase_M61"/>
    <property type="match status" value="1"/>
</dbReference>
<dbReference type="SUPFAM" id="SSF55486">
    <property type="entry name" value="Metalloproteases ('zincins'), catalytic domain"/>
    <property type="match status" value="1"/>
</dbReference>
<sequence length="583" mass="66716">MFQVWLVHAETQYQITITQPEHHLADIEMRFVAERAGPLQLKLPAWRSGKYQIMDLASGVRLFRATDSNNQQLTFDKIEKSIWELQVHTPGVITIKYQIYANELAQRTRHIDDSHAYINASAYLMYTDQTRHQPVSVQLKVPTAWRSTSGMQRGENPHQFLAADYDVLADSPIETGIHQFYNFEADGRSYEVVIWGEGNYDPKQMVTDLQKLVAQAPTIWQGYPYQHYLFIIHATHGARGATEHLNSTVIQRERFSFGSREHYLQFLSTAAHELIHTWNVKAYRPSELVPYDYLQPNYSKLLWISEGSTSYFQNQLLLRAGLMTHAEFYADLAKRLDKFDRLPGAHVQSVAQSSFDNWISLNGDHADNFSVNIYSEGYLVSWLLDHYLLSHSGLKASYRDIHRQLYQRFGKTTAFTAKDVQSIAQELTGKSLLPWWQQQVDSPPKVDSDKRLAAAGLERVVVKEQQAWLGLTGEFKNGSDKISKVERNSPAWKGGVTIDDEIVALNQLQLKASLLDRMKDFKPGQTIELSLFREGRLQHKKVVLGALPAKPSQISPVAKPTTAQRKFHQAWLGVELEKAKFSR</sequence>
<keyword evidence="4" id="KW-1185">Reference proteome</keyword>
<dbReference type="EMBL" id="SACS01000004">
    <property type="protein sequence ID" value="RVU40656.1"/>
    <property type="molecule type" value="Genomic_DNA"/>
</dbReference>
<dbReference type="InterPro" id="IPR024191">
    <property type="entry name" value="Peptidase_M61"/>
</dbReference>
<feature type="domain" description="Peptidase M61 catalytic" evidence="1">
    <location>
        <begin position="266"/>
        <end position="380"/>
    </location>
</feature>
<dbReference type="SUPFAM" id="SSF50156">
    <property type="entry name" value="PDZ domain-like"/>
    <property type="match status" value="1"/>
</dbReference>
<dbReference type="PIRSF" id="PIRSF016493">
    <property type="entry name" value="Glycyl_aminpptds"/>
    <property type="match status" value="1"/>
</dbReference>
<name>A0A437R1H6_9GAMM</name>